<evidence type="ECO:0000313" key="1">
    <source>
        <dbReference type="EMBL" id="KAJ9078843.1"/>
    </source>
</evidence>
<reference evidence="1" key="1">
    <citation type="submission" date="2022-04" db="EMBL/GenBank/DDBJ databases">
        <title>Genome of the entomopathogenic fungus Entomophthora muscae.</title>
        <authorList>
            <person name="Elya C."/>
            <person name="Lovett B.R."/>
            <person name="Lee E."/>
            <person name="Macias A.M."/>
            <person name="Hajek A.E."/>
            <person name="De Bivort B.L."/>
            <person name="Kasson M.T."/>
            <person name="De Fine Licht H.H."/>
            <person name="Stajich J.E."/>
        </authorList>
    </citation>
    <scope>NUCLEOTIDE SEQUENCE</scope>
    <source>
        <strain evidence="1">Berkeley</strain>
    </source>
</reference>
<dbReference type="EC" id="3.1.3.16" evidence="1"/>
<keyword evidence="2" id="KW-1185">Reference proteome</keyword>
<keyword evidence="1" id="KW-0378">Hydrolase</keyword>
<evidence type="ECO:0000313" key="2">
    <source>
        <dbReference type="Proteomes" id="UP001165960"/>
    </source>
</evidence>
<accession>A0ACC2TWC6</accession>
<dbReference type="EMBL" id="QTSX02002135">
    <property type="protein sequence ID" value="KAJ9078843.1"/>
    <property type="molecule type" value="Genomic_DNA"/>
</dbReference>
<comment type="caution">
    <text evidence="1">The sequence shown here is derived from an EMBL/GenBank/DDBJ whole genome shotgun (WGS) entry which is preliminary data.</text>
</comment>
<sequence length="261" mass="29848">MTIPVLGTGMSIYLDPSLNFSIGLFPMTAQTQAQASQKAALVKPKSKTDLTTRHTERINAGWSKFFLSFFTLPNPVFKVAKGLKPRLEKKWLVLDLDETLIHSTSKGSKTHDHMVEVLIDKHACLYYVYRRPHVDYFLRKVSEWYHLAIFTASVPEYANAVIDLLDPDRSLFQKRLFRKSSYPHHVHGFVKDLTQVDNDLSRVLLVDNSPVAFEKNTSNAVPIASWYNNNAEDHALLDLLPFLDALRFVSDVRSILSFRIQ</sequence>
<gene>
    <name evidence="1" type="primary">NEM1_1</name>
    <name evidence="1" type="ORF">DSO57_1002472</name>
</gene>
<proteinExistence type="predicted"/>
<dbReference type="Proteomes" id="UP001165960">
    <property type="component" value="Unassembled WGS sequence"/>
</dbReference>
<protein>
    <submittedName>
        <fullName evidence="1">Nuclear envelope morphology protein 1</fullName>
        <ecNumber evidence="1">3.1.3.16</ecNumber>
    </submittedName>
</protein>
<name>A0ACC2TWC6_9FUNG</name>
<organism evidence="1 2">
    <name type="scientific">Entomophthora muscae</name>
    <dbReference type="NCBI Taxonomy" id="34485"/>
    <lineage>
        <taxon>Eukaryota</taxon>
        <taxon>Fungi</taxon>
        <taxon>Fungi incertae sedis</taxon>
        <taxon>Zoopagomycota</taxon>
        <taxon>Entomophthoromycotina</taxon>
        <taxon>Entomophthoromycetes</taxon>
        <taxon>Entomophthorales</taxon>
        <taxon>Entomophthoraceae</taxon>
        <taxon>Entomophthora</taxon>
    </lineage>
</organism>